<dbReference type="RefSeq" id="WP_375521082.1">
    <property type="nucleotide sequence ID" value="NZ_JBHIRY010000016.1"/>
</dbReference>
<dbReference type="Proteomes" id="UP001580430">
    <property type="component" value="Unassembled WGS sequence"/>
</dbReference>
<evidence type="ECO:0000313" key="2">
    <source>
        <dbReference type="Proteomes" id="UP001580430"/>
    </source>
</evidence>
<comment type="caution">
    <text evidence="1">The sequence shown here is derived from an EMBL/GenBank/DDBJ whole genome shotgun (WGS) entry which is preliminary data.</text>
</comment>
<name>A0ABV5C358_9BACL</name>
<keyword evidence="2" id="KW-1185">Reference proteome</keyword>
<gene>
    <name evidence="1" type="ORF">ACE5LO_16355</name>
</gene>
<proteinExistence type="predicted"/>
<dbReference type="EMBL" id="JBHIRY010000016">
    <property type="protein sequence ID" value="MFB5761961.1"/>
    <property type="molecule type" value="Genomic_DNA"/>
</dbReference>
<protein>
    <submittedName>
        <fullName evidence="1">Uncharacterized protein</fullName>
    </submittedName>
</protein>
<reference evidence="1 2" key="1">
    <citation type="submission" date="2024-09" db="EMBL/GenBank/DDBJ databases">
        <title>Paenibacillus zeirhizospherea sp. nov., isolated from surface of the maize (Zea mays) roots in a horticulture field, Hungary.</title>
        <authorList>
            <person name="Marton D."/>
            <person name="Farkas M."/>
            <person name="Bedics A."/>
            <person name="Toth E."/>
            <person name="Tancsics A."/>
            <person name="Boka K."/>
            <person name="Marati G."/>
            <person name="Kriszt B."/>
            <person name="Cserhati M."/>
        </authorList>
    </citation>
    <scope>NUCLEOTIDE SEQUENCE [LARGE SCALE GENOMIC DNA]</scope>
    <source>
        <strain evidence="1 2">JCM 18446</strain>
    </source>
</reference>
<accession>A0ABV5C358</accession>
<evidence type="ECO:0000313" key="1">
    <source>
        <dbReference type="EMBL" id="MFB5761961.1"/>
    </source>
</evidence>
<organism evidence="1 2">
    <name type="scientific">Paenibacillus medicaginis</name>
    <dbReference type="NCBI Taxonomy" id="1470560"/>
    <lineage>
        <taxon>Bacteria</taxon>
        <taxon>Bacillati</taxon>
        <taxon>Bacillota</taxon>
        <taxon>Bacilli</taxon>
        <taxon>Bacillales</taxon>
        <taxon>Paenibacillaceae</taxon>
        <taxon>Paenibacillus</taxon>
    </lineage>
</organism>
<sequence>MYKEATQSETEQFLQNNFIQLEDGYEANKVKTANRKRIALTVDTLSTYSDEDRQSIFSYIKGYCEDLQYDESKSHFKLKSEDDLKKLLYGIEQRYYTTVLGGEKRLANSVLVLS</sequence>